<proteinExistence type="predicted"/>
<accession>A0A2U3BBH3</accession>
<dbReference type="AlphaFoldDB" id="A0A2U3BBH3"/>
<dbReference type="SUPFAM" id="SSF81296">
    <property type="entry name" value="E set domains"/>
    <property type="match status" value="1"/>
</dbReference>
<evidence type="ECO:0000259" key="1">
    <source>
        <dbReference type="Pfam" id="PF16561"/>
    </source>
</evidence>
<comment type="caution">
    <text evidence="2">The sequence shown here is derived from an EMBL/GenBank/DDBJ whole genome shotgun (WGS) entry which is preliminary data.</text>
</comment>
<name>A0A2U3BBH3_9VIBR</name>
<gene>
    <name evidence="2" type="ORF">DI392_07715</name>
</gene>
<dbReference type="Pfam" id="PF16561">
    <property type="entry name" value="AMPK1_CBM"/>
    <property type="match status" value="1"/>
</dbReference>
<dbReference type="RefSeq" id="WP_109319325.1">
    <property type="nucleotide sequence ID" value="NZ_QFWT01000003.1"/>
</dbReference>
<organism evidence="2 3">
    <name type="scientific">Vibrio albus</name>
    <dbReference type="NCBI Taxonomy" id="2200953"/>
    <lineage>
        <taxon>Bacteria</taxon>
        <taxon>Pseudomonadati</taxon>
        <taxon>Pseudomonadota</taxon>
        <taxon>Gammaproteobacteria</taxon>
        <taxon>Vibrionales</taxon>
        <taxon>Vibrionaceae</taxon>
        <taxon>Vibrio</taxon>
    </lineage>
</organism>
<sequence length="99" mass="11816">MIKKRFFKTKNEVEVTFEWPLGSEETVSLAGDFNKWQAEPMKLNKRTKVFSYKTRLPKDDSFQFRYLINESEWENDPVADEYIRNEFGSDNSLLHTKEA</sequence>
<dbReference type="InterPro" id="IPR013783">
    <property type="entry name" value="Ig-like_fold"/>
</dbReference>
<dbReference type="OrthoDB" id="5451596at2"/>
<reference evidence="2 3" key="1">
    <citation type="submission" date="2018-05" db="EMBL/GenBank/DDBJ databases">
        <title>Vibrio limimaris sp. nov., isolated from marine sediment.</title>
        <authorList>
            <person name="Li C.-M."/>
        </authorList>
    </citation>
    <scope>NUCLEOTIDE SEQUENCE [LARGE SCALE GENOMIC DNA]</scope>
    <source>
        <strain evidence="2 3">E4404</strain>
    </source>
</reference>
<dbReference type="Proteomes" id="UP000245362">
    <property type="component" value="Unassembled WGS sequence"/>
</dbReference>
<evidence type="ECO:0000313" key="2">
    <source>
        <dbReference type="EMBL" id="PWI34074.1"/>
    </source>
</evidence>
<evidence type="ECO:0000313" key="3">
    <source>
        <dbReference type="Proteomes" id="UP000245362"/>
    </source>
</evidence>
<protein>
    <submittedName>
        <fullName evidence="2">1,4-alpha-glucan branching protein</fullName>
    </submittedName>
</protein>
<dbReference type="CDD" id="cd07184">
    <property type="entry name" value="E_set_Isoamylase_like_N"/>
    <property type="match status" value="1"/>
</dbReference>
<dbReference type="EMBL" id="QFWT01000003">
    <property type="protein sequence ID" value="PWI34074.1"/>
    <property type="molecule type" value="Genomic_DNA"/>
</dbReference>
<dbReference type="InterPro" id="IPR032640">
    <property type="entry name" value="AMPK1_CBM"/>
</dbReference>
<keyword evidence="3" id="KW-1185">Reference proteome</keyword>
<dbReference type="Gene3D" id="2.60.40.10">
    <property type="entry name" value="Immunoglobulins"/>
    <property type="match status" value="1"/>
</dbReference>
<feature type="domain" description="AMP-activated protein kinase glycogen-binding" evidence="1">
    <location>
        <begin position="13"/>
        <end position="97"/>
    </location>
</feature>
<dbReference type="InterPro" id="IPR014756">
    <property type="entry name" value="Ig_E-set"/>
</dbReference>